<evidence type="ECO:0000313" key="4">
    <source>
        <dbReference type="Proteomes" id="UP000614047"/>
    </source>
</evidence>
<proteinExistence type="predicted"/>
<keyword evidence="4" id="KW-1185">Reference proteome</keyword>
<protein>
    <submittedName>
        <fullName evidence="3">Uncharacterized protein (TIGR03086 family)</fullName>
    </submittedName>
</protein>
<dbReference type="InterPro" id="IPR017517">
    <property type="entry name" value="Maleyloyr_isom"/>
</dbReference>
<organism evidence="3 4">
    <name type="scientific">Actinomadura viridis</name>
    <dbReference type="NCBI Taxonomy" id="58110"/>
    <lineage>
        <taxon>Bacteria</taxon>
        <taxon>Bacillati</taxon>
        <taxon>Actinomycetota</taxon>
        <taxon>Actinomycetes</taxon>
        <taxon>Streptosporangiales</taxon>
        <taxon>Thermomonosporaceae</taxon>
        <taxon>Actinomadura</taxon>
    </lineage>
</organism>
<dbReference type="InterPro" id="IPR024344">
    <property type="entry name" value="MDMPI_metal-binding"/>
</dbReference>
<dbReference type="Gene3D" id="1.20.120.450">
    <property type="entry name" value="dinb family like domain"/>
    <property type="match status" value="1"/>
</dbReference>
<dbReference type="EMBL" id="JADOUA010000001">
    <property type="protein sequence ID" value="MBG6089003.1"/>
    <property type="molecule type" value="Genomic_DNA"/>
</dbReference>
<dbReference type="RefSeq" id="WP_197011660.1">
    <property type="nucleotide sequence ID" value="NZ_BAABES010000026.1"/>
</dbReference>
<name>A0A931DLU7_9ACTN</name>
<dbReference type="NCBIfam" id="TIGR03083">
    <property type="entry name" value="maleylpyruvate isomerase family mycothiol-dependent enzyme"/>
    <property type="match status" value="1"/>
</dbReference>
<dbReference type="AlphaFoldDB" id="A0A931DLU7"/>
<dbReference type="InterPro" id="IPR017520">
    <property type="entry name" value="CHP03086"/>
</dbReference>
<comment type="caution">
    <text evidence="3">The sequence shown here is derived from an EMBL/GenBank/DDBJ whole genome shotgun (WGS) entry which is preliminary data.</text>
</comment>
<accession>A0A931DLU7</accession>
<sequence length="222" mass="23680">MGTDTGADTRAEKGTETAAGAKADRDAAAELRGLVVPAAETAARIVRGVPAGLLDAPTPCPQWDVRALINHLIFWTGRGQTAARKQPPQPGAEEGYDFTRDGDWADRYAEQALATAEAWRDEAAWEGVTSLSGDPQGGMPAVRIGGMLFSECVLHGWDLAVATGQDPALPDRLVRASYEQVASIAEMGRRYGAFGEQVEVDASAPLLDRLLGLSGRDPRWRP</sequence>
<dbReference type="Proteomes" id="UP000614047">
    <property type="component" value="Unassembled WGS sequence"/>
</dbReference>
<dbReference type="Pfam" id="PF11716">
    <property type="entry name" value="MDMPI_N"/>
    <property type="match status" value="1"/>
</dbReference>
<dbReference type="NCBIfam" id="TIGR03086">
    <property type="entry name" value="TIGR03086 family metal-binding protein"/>
    <property type="match status" value="1"/>
</dbReference>
<feature type="region of interest" description="Disordered" evidence="1">
    <location>
        <begin position="1"/>
        <end position="24"/>
    </location>
</feature>
<gene>
    <name evidence="3" type="ORF">IW256_003116</name>
</gene>
<dbReference type="SUPFAM" id="SSF109854">
    <property type="entry name" value="DinB/YfiT-like putative metalloenzymes"/>
    <property type="match status" value="1"/>
</dbReference>
<evidence type="ECO:0000259" key="2">
    <source>
        <dbReference type="Pfam" id="PF11716"/>
    </source>
</evidence>
<evidence type="ECO:0000256" key="1">
    <source>
        <dbReference type="SAM" id="MobiDB-lite"/>
    </source>
</evidence>
<reference evidence="3" key="1">
    <citation type="submission" date="2020-11" db="EMBL/GenBank/DDBJ databases">
        <title>Sequencing the genomes of 1000 actinobacteria strains.</title>
        <authorList>
            <person name="Klenk H.-P."/>
        </authorList>
    </citation>
    <scope>NUCLEOTIDE SEQUENCE</scope>
    <source>
        <strain evidence="3">DSM 43175</strain>
    </source>
</reference>
<dbReference type="GO" id="GO:0046872">
    <property type="term" value="F:metal ion binding"/>
    <property type="evidence" value="ECO:0007669"/>
    <property type="project" value="InterPro"/>
</dbReference>
<dbReference type="InterPro" id="IPR034660">
    <property type="entry name" value="DinB/YfiT-like"/>
</dbReference>
<feature type="domain" description="Mycothiol-dependent maleylpyruvate isomerase metal-binding" evidence="2">
    <location>
        <begin position="38"/>
        <end position="160"/>
    </location>
</feature>
<evidence type="ECO:0000313" key="3">
    <source>
        <dbReference type="EMBL" id="MBG6089003.1"/>
    </source>
</evidence>